<dbReference type="PANTHER" id="PTHR41878">
    <property type="entry name" value="LEXA REPRESSOR-RELATED"/>
    <property type="match status" value="1"/>
</dbReference>
<proteinExistence type="predicted"/>
<evidence type="ECO:0000313" key="3">
    <source>
        <dbReference type="Proteomes" id="UP000256488"/>
    </source>
</evidence>
<dbReference type="PANTHER" id="PTHR41878:SF1">
    <property type="entry name" value="TNPR PROTEIN"/>
    <property type="match status" value="1"/>
</dbReference>
<evidence type="ECO:0000313" key="2">
    <source>
        <dbReference type="EMBL" id="RFA32981.1"/>
    </source>
</evidence>
<evidence type="ECO:0000259" key="1">
    <source>
        <dbReference type="Pfam" id="PF07929"/>
    </source>
</evidence>
<organism evidence="2 3">
    <name type="scientific">Virgibacillus dokdonensis</name>
    <dbReference type="NCBI Taxonomy" id="302167"/>
    <lineage>
        <taxon>Bacteria</taxon>
        <taxon>Bacillati</taxon>
        <taxon>Bacillota</taxon>
        <taxon>Bacilli</taxon>
        <taxon>Bacillales</taxon>
        <taxon>Bacillaceae</taxon>
        <taxon>Virgibacillus</taxon>
    </lineage>
</organism>
<dbReference type="SUPFAM" id="SSF159941">
    <property type="entry name" value="MM3350-like"/>
    <property type="match status" value="1"/>
</dbReference>
<protein>
    <recommendedName>
        <fullName evidence="1">Plasmid pRiA4b Orf3-like domain-containing protein</fullName>
    </recommendedName>
</protein>
<comment type="caution">
    <text evidence="2">The sequence shown here is derived from an EMBL/GenBank/DDBJ whole genome shotgun (WGS) entry which is preliminary data.</text>
</comment>
<dbReference type="EMBL" id="NFZX01000047">
    <property type="protein sequence ID" value="RFA32981.1"/>
    <property type="molecule type" value="Genomic_DNA"/>
</dbReference>
<dbReference type="Gene3D" id="3.10.290.30">
    <property type="entry name" value="MM3350-like"/>
    <property type="match status" value="1"/>
</dbReference>
<sequence>MIFYTLLYMEGFSIENTKNQTMIITADYPIKLSKDFMTFLNYIASKDVKLTKTRGYITRKDLQAIYVQLSPHKPAILEKANQDDVPYVHLLYYIAMELRLIRKVASKSISRLMIDEERVTAFKELKEAEKYVTLLEAFWTKVDWNELTKGYSRRYVSMVDFWLEELIEKDIPYGTWLYTAENHSCSLITYGETFEQLLDYGYFLYYFEYFGLWEVQVTVQESTTIHELQRVKFNPLLKKLRLPLLHTWCLGEDEGLTELDSFFMEMLIPEYHNEINVKKEAIEQEERTLSFIEAVKPLFPKDELENTLPSYEYKLGSTGNCIFKVMLHNNCWRKLRLPLSVSLESLHDFIQYAFDFDNDHLYSFFMDGKKFSKHAYNSRMDFTGPYAHQTSLNQLDLFEGQKFLYLFDFGDEWEFYIIIEAIQEGNEEKESIIEMKGESPDQYD</sequence>
<dbReference type="InterPro" id="IPR012912">
    <property type="entry name" value="Plasmid_pRiA4b_Orf3-like"/>
</dbReference>
<dbReference type="Pfam" id="PF07929">
    <property type="entry name" value="PRiA4_ORF3"/>
    <property type="match status" value="1"/>
</dbReference>
<feature type="domain" description="Plasmid pRiA4b Orf3-like" evidence="1">
    <location>
        <begin position="328"/>
        <end position="440"/>
    </location>
</feature>
<gene>
    <name evidence="2" type="ORF">CAI16_16330</name>
</gene>
<name>A0A3E0WLF1_9BACI</name>
<dbReference type="Proteomes" id="UP000256488">
    <property type="component" value="Unassembled WGS sequence"/>
</dbReference>
<accession>A0A3E0WLF1</accession>
<reference evidence="2 3" key="1">
    <citation type="submission" date="2017-05" db="EMBL/GenBank/DDBJ databases">
        <title>Virgibacillus sp. AK90 isolated from a saltern of Kakinada, India.</title>
        <authorList>
            <person name="Gupta V."/>
            <person name="Sidhu C."/>
            <person name="Korpole S."/>
            <person name="Pinnaka A.K."/>
        </authorList>
    </citation>
    <scope>NUCLEOTIDE SEQUENCE [LARGE SCALE GENOMIC DNA]</scope>
    <source>
        <strain evidence="2 3">AK90</strain>
    </source>
</reference>
<dbReference type="AlphaFoldDB" id="A0A3E0WLF1"/>
<dbReference type="RefSeq" id="WP_116279245.1">
    <property type="nucleotide sequence ID" value="NZ_NFZX01000047.1"/>
</dbReference>
<dbReference type="InterPro" id="IPR024047">
    <property type="entry name" value="MM3350-like_sf"/>
</dbReference>